<evidence type="ECO:0000256" key="3">
    <source>
        <dbReference type="ARBA" id="ARBA00022574"/>
    </source>
</evidence>
<dbReference type="InterPro" id="IPR015943">
    <property type="entry name" value="WD40/YVTN_repeat-like_dom_sf"/>
</dbReference>
<evidence type="ECO:0000256" key="2">
    <source>
        <dbReference type="ARBA" id="ARBA00022473"/>
    </source>
</evidence>
<sequence>MQIRHLKTFAPASDGIAKLACAAWSPNGLKIAIANADRVVVLFDENGEKKDKFATKPADANVGKSYTITGLAFSPDSTKLAVAQSEGSVFVYRIGAEWGEKKSICNKFIHSSQVTCMTWPKEQHGVLAFGLADGKVKLGNLKTNKAATLYQTDSYVTSIASSLDGNGIVTGHADGSLHQFLFDDGKGGSAQSKLTQGSRVANGIAWALQSIVVADMDKGVTFFNLQGRVQQQFEYGRDPNEPDLVTIMTSPTGLSVLVGSINKLRVYNYNTQNSNGSKLVLGSITGELDMFDCCLKRTRYKGTFEFTYVSPSQVLVKRLATGARILLKSTFGSEFIKINIFQDQYLVAHTEHTLCLGDLASCKLSEIQWQSQGTERFHFAYPGVCMIFNAGELLLIEYGVNDVLGSCRTEFTSPHLLSVRLNERQSGVKAVAYLVDTQTIHIMDLNPGTGARVIATVHHDTRVDWLELSGKGNKLLFRDVRKHLHLLDVASHESVTLLPFATYVQWVPNSDVIVAQSRNSLCVWYAVDSPDRVTMHPIKGDVLDIVRENGATNVIVDEGIANVTYTLDEALIEFGTAMDDLDWCRALALLETLELTPETEGMWNSLGKVALQNRKLALAERCFAAVGDVAKTMYMRKINDAVDQLKLADPMLDDPCTHFSIRAKLAVMEGDFKSAERVYLEQGQVQAAMEMYQELHKWDASIKVAELAHHPDVDHLRQQYFDWLIQSGQEEKAAELREAESNWMAAIQLYLKARMPSRAAMLLKQRNLLNNTDLVERTANALVKADLWEKAGDLYLVLGQRDRALEAFEKGHCFKAAIDLCRIHDPSRIVQLEVRWGDYLVSTRLETAIAAKSWNKATAVADSLDPNKDPTVRKLCCDLAHHFQTVSDLPRAERYFIKASQPLDAISMYNQAGQWDKAYKLATSVMTADDVYHLYTQMAHEKESAGQVKDAERLYLLLGEPDLAINMYKNLKDYDRMVELVALYHKDLLGETHVFLGKTQESAQNYRQAEHHYLQANDWKSAVNMYCSNHLFEDAHRVAKLHGGQHAAKQVAYLWARSLGGESGAKLLIKHNLLDYAIDFASENAAFDFAFELCKYASKSKEADAAFIKANKPKEAILMHIHNEDWDAAQRVAEVHDPTSVSDVLCGRAKLAYTKGDALAAEALCLQAQRPDAMLIMYKEAGKWADALRFAKEYVPAKAAQLAVEHDAYLRDRSDTSRDDLVSTGRMLEQQGDPQRAIDVYLKVTASTPADVSATAIPCWVRAAELALKFTPGAKAQAVAKTVASKLADAGRHDGAGDVLALAELYRDACEAVQPALQPHIDSLYVAHLKRNGAVDALAALDVDAACQVHAQRGDWDQCLAAAAASKDTAVLQRHLMLYANAMLAAGSYDKLLTRLTQYGAPTTQGFLDLYGNVVSRILSDSAGAAGQDGDSSKLDAVLAARELLKKLANSLGKSMPTDLRSLLVVAHLQYMFMYCKSKAKAVSSPAAGANGSSTPAGTVPLLLQYAAKHAISLLRYPERPTPIDRALFTAGTTCREAGMERMAFTLLNRYLDVSDAIDEQDPDSVAALASAPEFDPATTGCDMPVIRSVPKSQSVEEGPREAARDWVLSVSLERRVQAQLDSRVCDKCNAKVYDASLRCGGCKCVWEACIVSGYPVLTNSVKCPGCNMAANKDDWNRFVMQEKKCPWCLTTQGPSYSLKG</sequence>
<dbReference type="SUPFAM" id="SSF50969">
    <property type="entry name" value="YVTN repeat-like/Quinoprotein amine dehydrogenase"/>
    <property type="match status" value="1"/>
</dbReference>
<dbReference type="GO" id="GO:0042073">
    <property type="term" value="P:intraciliary transport"/>
    <property type="evidence" value="ECO:0007669"/>
    <property type="project" value="TreeGrafter"/>
</dbReference>
<comment type="caution">
    <text evidence="11">The sequence shown here is derived from an EMBL/GenBank/DDBJ whole genome shotgun (WGS) entry which is preliminary data.</text>
</comment>
<dbReference type="InterPro" id="IPR056157">
    <property type="entry name" value="TPR_IFT80_172_dom"/>
</dbReference>
<feature type="domain" description="Anaphase-promoting complex subunit 4-like WD40" evidence="9">
    <location>
        <begin position="23"/>
        <end position="120"/>
    </location>
</feature>
<keyword evidence="12" id="KW-1185">Reference proteome</keyword>
<evidence type="ECO:0000256" key="5">
    <source>
        <dbReference type="ARBA" id="ARBA00022803"/>
    </source>
</evidence>
<dbReference type="GO" id="GO:0005930">
    <property type="term" value="C:axoneme"/>
    <property type="evidence" value="ECO:0007669"/>
    <property type="project" value="TreeGrafter"/>
</dbReference>
<dbReference type="PANTHER" id="PTHR15722">
    <property type="entry name" value="IFT140/172-RELATED"/>
    <property type="match status" value="1"/>
</dbReference>
<dbReference type="FunFam" id="1.25.40.470:FF:000008">
    <property type="entry name" value="Intraflagellar transport protein 172 homolog"/>
    <property type="match status" value="1"/>
</dbReference>
<dbReference type="PANTHER" id="PTHR15722:SF2">
    <property type="entry name" value="INTRAFLAGELLAR TRANSPORT PROTEIN 172 HOMOLOG"/>
    <property type="match status" value="1"/>
</dbReference>
<dbReference type="Gene3D" id="1.25.40.470">
    <property type="match status" value="3"/>
</dbReference>
<dbReference type="InterPro" id="IPR036322">
    <property type="entry name" value="WD40_repeat_dom_sf"/>
</dbReference>
<evidence type="ECO:0000256" key="4">
    <source>
        <dbReference type="ARBA" id="ARBA00022737"/>
    </source>
</evidence>
<dbReference type="Pfam" id="PF23387">
    <property type="entry name" value="TPR_IFT80_172"/>
    <property type="match status" value="1"/>
</dbReference>
<evidence type="ECO:0000256" key="8">
    <source>
        <dbReference type="ARBA" id="ARBA00038130"/>
    </source>
</evidence>
<dbReference type="Proteomes" id="UP000193411">
    <property type="component" value="Unassembled WGS sequence"/>
</dbReference>
<protein>
    <submittedName>
        <fullName evidence="11">Intraflagellar transport protein</fullName>
    </submittedName>
</protein>
<dbReference type="EMBL" id="MCFL01000003">
    <property type="protein sequence ID" value="ORZ40210.1"/>
    <property type="molecule type" value="Genomic_DNA"/>
</dbReference>
<dbReference type="GO" id="GO:0030992">
    <property type="term" value="C:intraciliary transport particle B"/>
    <property type="evidence" value="ECO:0007669"/>
    <property type="project" value="TreeGrafter"/>
</dbReference>
<keyword evidence="4" id="KW-0677">Repeat</keyword>
<keyword evidence="2" id="KW-0217">Developmental protein</keyword>
<dbReference type="OrthoDB" id="2186662at2759"/>
<dbReference type="InterPro" id="IPR011990">
    <property type="entry name" value="TPR-like_helical_dom_sf"/>
</dbReference>
<evidence type="ECO:0000256" key="6">
    <source>
        <dbReference type="ARBA" id="ARBA00023069"/>
    </source>
</evidence>
<evidence type="ECO:0000256" key="1">
    <source>
        <dbReference type="ARBA" id="ARBA00004138"/>
    </source>
</evidence>
<proteinExistence type="inferred from homology"/>
<feature type="domain" description="IFT80/172/WDR35 TPR" evidence="10">
    <location>
        <begin position="602"/>
        <end position="738"/>
    </location>
</feature>
<evidence type="ECO:0000256" key="7">
    <source>
        <dbReference type="ARBA" id="ARBA00023273"/>
    </source>
</evidence>
<name>A0A1Y2I041_9FUNG</name>
<dbReference type="GO" id="GO:0036064">
    <property type="term" value="C:ciliary basal body"/>
    <property type="evidence" value="ECO:0007669"/>
    <property type="project" value="TreeGrafter"/>
</dbReference>
<organism evidence="11 12">
    <name type="scientific">Catenaria anguillulae PL171</name>
    <dbReference type="NCBI Taxonomy" id="765915"/>
    <lineage>
        <taxon>Eukaryota</taxon>
        <taxon>Fungi</taxon>
        <taxon>Fungi incertae sedis</taxon>
        <taxon>Blastocladiomycota</taxon>
        <taxon>Blastocladiomycetes</taxon>
        <taxon>Blastocladiales</taxon>
        <taxon>Catenariaceae</taxon>
        <taxon>Catenaria</taxon>
    </lineage>
</organism>
<accession>A0A1Y2I041</accession>
<evidence type="ECO:0000259" key="9">
    <source>
        <dbReference type="Pfam" id="PF12894"/>
    </source>
</evidence>
<dbReference type="InterPro" id="IPR001680">
    <property type="entry name" value="WD40_rpt"/>
</dbReference>
<dbReference type="STRING" id="765915.A0A1Y2I041"/>
<evidence type="ECO:0000259" key="10">
    <source>
        <dbReference type="Pfam" id="PF23387"/>
    </source>
</evidence>
<keyword evidence="7" id="KW-0966">Cell projection</keyword>
<gene>
    <name evidence="11" type="ORF">BCR44DRAFT_1424632</name>
</gene>
<dbReference type="InterPro" id="IPR024977">
    <property type="entry name" value="Apc4-like_WD40_dom"/>
</dbReference>
<dbReference type="SMART" id="SM00320">
    <property type="entry name" value="WD40"/>
    <property type="match status" value="5"/>
</dbReference>
<comment type="similarity">
    <text evidence="8">Belongs to the IFT172 family.</text>
</comment>
<keyword evidence="3" id="KW-0853">WD repeat</keyword>
<dbReference type="InterPro" id="IPR011044">
    <property type="entry name" value="Quino_amine_DH_bsu"/>
</dbReference>
<reference evidence="11 12" key="1">
    <citation type="submission" date="2016-07" db="EMBL/GenBank/DDBJ databases">
        <title>Pervasive Adenine N6-methylation of Active Genes in Fungi.</title>
        <authorList>
            <consortium name="DOE Joint Genome Institute"/>
            <person name="Mondo S.J."/>
            <person name="Dannebaum R.O."/>
            <person name="Kuo R.C."/>
            <person name="Labutti K."/>
            <person name="Haridas S."/>
            <person name="Kuo A."/>
            <person name="Salamov A."/>
            <person name="Ahrendt S.R."/>
            <person name="Lipzen A."/>
            <person name="Sullivan W."/>
            <person name="Andreopoulos W.B."/>
            <person name="Clum A."/>
            <person name="Lindquist E."/>
            <person name="Daum C."/>
            <person name="Ramamoorthy G.K."/>
            <person name="Gryganskyi A."/>
            <person name="Culley D."/>
            <person name="Magnuson J.K."/>
            <person name="James T.Y."/>
            <person name="O'Malley M.A."/>
            <person name="Stajich J.E."/>
            <person name="Spatafora J.W."/>
            <person name="Visel A."/>
            <person name="Grigoriev I.V."/>
        </authorList>
    </citation>
    <scope>NUCLEOTIDE SEQUENCE [LARGE SCALE GENOMIC DNA]</scope>
    <source>
        <strain evidence="11 12">PL171</strain>
    </source>
</reference>
<dbReference type="SUPFAM" id="SSF48452">
    <property type="entry name" value="TPR-like"/>
    <property type="match status" value="1"/>
</dbReference>
<keyword evidence="6" id="KW-0969">Cilium</keyword>
<dbReference type="Pfam" id="PF12894">
    <property type="entry name" value="ANAPC4_WD40"/>
    <property type="match status" value="1"/>
</dbReference>
<keyword evidence="5" id="KW-0802">TPR repeat</keyword>
<keyword evidence="11" id="KW-0282">Flagellum</keyword>
<comment type="subcellular location">
    <subcellularLocation>
        <location evidence="1">Cell projection</location>
        <location evidence="1">Cilium</location>
    </subcellularLocation>
</comment>
<evidence type="ECO:0000313" key="11">
    <source>
        <dbReference type="EMBL" id="ORZ40210.1"/>
    </source>
</evidence>
<evidence type="ECO:0000313" key="12">
    <source>
        <dbReference type="Proteomes" id="UP000193411"/>
    </source>
</evidence>
<dbReference type="Gene3D" id="2.130.10.10">
    <property type="entry name" value="YVTN repeat-like/Quinoprotein amine dehydrogenase"/>
    <property type="match status" value="1"/>
</dbReference>
<dbReference type="Pfam" id="PF00400">
    <property type="entry name" value="WD40"/>
    <property type="match status" value="1"/>
</dbReference>
<dbReference type="SUPFAM" id="SSF50978">
    <property type="entry name" value="WD40 repeat-like"/>
    <property type="match status" value="1"/>
</dbReference>